<dbReference type="AlphaFoldDB" id="A0A022PMH9"/>
<comment type="caution">
    <text evidence="2">The sequence shown here is derived from an EMBL/GenBank/DDBJ whole genome shotgun (WGS) entry which is preliminary data.</text>
</comment>
<keyword evidence="3" id="KW-1185">Reference proteome</keyword>
<dbReference type="EMBL" id="JFGV01000019">
    <property type="protein sequence ID" value="EYU15760.1"/>
    <property type="molecule type" value="Genomic_DNA"/>
</dbReference>
<proteinExistence type="predicted"/>
<name>A0A022PMH9_9GAMM</name>
<evidence type="ECO:0000313" key="3">
    <source>
        <dbReference type="Proteomes" id="UP000023464"/>
    </source>
</evidence>
<sequence>MTPELSEKLVNYQKKHPGIRLYALVNGLQYERCFSEEINYIVGVNNPLFRHYPDSKLAFAGPWLFDMEYAHQWQEKLSILEETYPAVSWLLTSLSLDKLTRHLVSYLNIQLPTKQTALLRFYDPRILHRISDIFSHEQLFAFTHDIDKWVYQYNSTYYSVSGVPL</sequence>
<dbReference type="RefSeq" id="WP_051560707.1">
    <property type="nucleotide sequence ID" value="NZ_CAWLTM010000096.1"/>
</dbReference>
<dbReference type="InterPro" id="IPR025391">
    <property type="entry name" value="DUF4123"/>
</dbReference>
<dbReference type="PATRIC" id="fig|1393736.3.peg.1634"/>
<reference evidence="2 3" key="1">
    <citation type="submission" date="2014-03" db="EMBL/GenBank/DDBJ databases">
        <title>Draft Genome of Photorhabdus luminescens BA1, an Egyptian Isolate.</title>
        <authorList>
            <person name="Ghazal S."/>
            <person name="Hurst S.G.IV."/>
            <person name="Morris K."/>
            <person name="Thomas K."/>
            <person name="Tisa L.S."/>
        </authorList>
    </citation>
    <scope>NUCLEOTIDE SEQUENCE [LARGE SCALE GENOMIC DNA]</scope>
    <source>
        <strain evidence="2 3">BA1</strain>
    </source>
</reference>
<dbReference type="Pfam" id="PF13503">
    <property type="entry name" value="DUF4123"/>
    <property type="match status" value="1"/>
</dbReference>
<organism evidence="2 3">
    <name type="scientific">Photorhabdus aegyptia</name>
    <dbReference type="NCBI Taxonomy" id="2805098"/>
    <lineage>
        <taxon>Bacteria</taxon>
        <taxon>Pseudomonadati</taxon>
        <taxon>Pseudomonadota</taxon>
        <taxon>Gammaproteobacteria</taxon>
        <taxon>Enterobacterales</taxon>
        <taxon>Morganellaceae</taxon>
        <taxon>Photorhabdus</taxon>
    </lineage>
</organism>
<evidence type="ECO:0000313" key="2">
    <source>
        <dbReference type="EMBL" id="EYU15760.1"/>
    </source>
</evidence>
<dbReference type="Proteomes" id="UP000023464">
    <property type="component" value="Unassembled WGS sequence"/>
</dbReference>
<feature type="domain" description="DUF4123" evidence="1">
    <location>
        <begin position="21"/>
        <end position="139"/>
    </location>
</feature>
<gene>
    <name evidence="2" type="ORF">BA1DRAFT_01619</name>
</gene>
<accession>A0A022PMH9</accession>
<protein>
    <recommendedName>
        <fullName evidence="1">DUF4123 domain-containing protein</fullName>
    </recommendedName>
</protein>
<evidence type="ECO:0000259" key="1">
    <source>
        <dbReference type="Pfam" id="PF13503"/>
    </source>
</evidence>